<feature type="transmembrane region" description="Helical" evidence="2">
    <location>
        <begin position="301"/>
        <end position="318"/>
    </location>
</feature>
<dbReference type="PANTHER" id="PTHR38434">
    <property type="entry name" value="BLL2549 PROTEIN"/>
    <property type="match status" value="1"/>
</dbReference>
<gene>
    <name evidence="3" type="ORF">ACFPM4_09945</name>
</gene>
<organism evidence="3 4">
    <name type="scientific">Lederbergia graminis</name>
    <dbReference type="NCBI Taxonomy" id="735518"/>
    <lineage>
        <taxon>Bacteria</taxon>
        <taxon>Bacillati</taxon>
        <taxon>Bacillota</taxon>
        <taxon>Bacilli</taxon>
        <taxon>Bacillales</taxon>
        <taxon>Bacillaceae</taxon>
        <taxon>Lederbergia</taxon>
    </lineage>
</organism>
<proteinExistence type="predicted"/>
<protein>
    <submittedName>
        <fullName evidence="3">DUF2339 domain-containing protein</fullName>
    </submittedName>
</protein>
<evidence type="ECO:0000256" key="2">
    <source>
        <dbReference type="SAM" id="Phobius"/>
    </source>
</evidence>
<feature type="transmembrane region" description="Helical" evidence="2">
    <location>
        <begin position="488"/>
        <end position="509"/>
    </location>
</feature>
<feature type="transmembrane region" description="Helical" evidence="2">
    <location>
        <begin position="429"/>
        <end position="452"/>
    </location>
</feature>
<feature type="transmembrane region" description="Helical" evidence="2">
    <location>
        <begin position="173"/>
        <end position="189"/>
    </location>
</feature>
<feature type="transmembrane region" description="Helical" evidence="2">
    <location>
        <begin position="458"/>
        <end position="476"/>
    </location>
</feature>
<feature type="transmembrane region" description="Helical" evidence="2">
    <location>
        <begin position="246"/>
        <end position="266"/>
    </location>
</feature>
<comment type="caution">
    <text evidence="3">The sequence shown here is derived from an EMBL/GenBank/DDBJ whole genome shotgun (WGS) entry which is preliminary data.</text>
</comment>
<keyword evidence="4" id="KW-1185">Reference proteome</keyword>
<keyword evidence="2" id="KW-0472">Membrane</keyword>
<dbReference type="InterPro" id="IPR019286">
    <property type="entry name" value="DUF2339_TM"/>
</dbReference>
<feature type="transmembrane region" description="Helical" evidence="2">
    <location>
        <begin position="149"/>
        <end position="166"/>
    </location>
</feature>
<evidence type="ECO:0000313" key="3">
    <source>
        <dbReference type="EMBL" id="MFC5465075.1"/>
    </source>
</evidence>
<evidence type="ECO:0000313" key="4">
    <source>
        <dbReference type="Proteomes" id="UP001596147"/>
    </source>
</evidence>
<feature type="transmembrane region" description="Helical" evidence="2">
    <location>
        <begin position="399"/>
        <end position="417"/>
    </location>
</feature>
<sequence length="535" mass="60702">MEKQSLEERVEFLEQRVRYLEEKLLSDNKQVVVKTPPVTNSVSNVHHIQKEPVEWDVLIFQKILPRLFIFVLIIGVLWGFKAASDYGILTESVKVILGFIVAALLLYLGYVQVNRERNVLGQVLIGGSIPVFMLTTFAMHQLYEMTGPEVTFILNLLWIALGLYLTLKYKSQGIGIVSAVGGLLIPFLIEGIEPNIVLFVSYETILYTLFTWLALQHRYIALYHVSAILLNIVLFFYFIITDIPDGYEWIAITPILIQQMTLLIGFLKTNYLGKVQAYTLFSSMILSAAWVTGVLSDNQSALTFGLISIIYGTCYYLYRKDQIRAPIFIANALMSILFFTQILYDEAMFEVIIGSSLLYMFVAKKYKSLFHSLLSAFTYLYSFTFIVNQYMEAWITWEMLHWIVFLAVTAVAINNLAKSSLPIMAKTYHVAIPYFALVTLIFSSRIATIIAGDAGDNTERMIVSIIWIGIAILFMYGSRALSIIQGKYVGVGILFLTLAKIILIDIHFVSIVVRAFLFILLGVVGLIVSRAYYKK</sequence>
<name>A0ABW0LH54_9BACI</name>
<evidence type="ECO:0000256" key="1">
    <source>
        <dbReference type="SAM" id="Coils"/>
    </source>
</evidence>
<keyword evidence="1" id="KW-0175">Coiled coil</keyword>
<feature type="transmembrane region" description="Helical" evidence="2">
    <location>
        <begin position="515"/>
        <end position="533"/>
    </location>
</feature>
<reference evidence="4" key="1">
    <citation type="journal article" date="2019" name="Int. J. Syst. Evol. Microbiol.">
        <title>The Global Catalogue of Microorganisms (GCM) 10K type strain sequencing project: providing services to taxonomists for standard genome sequencing and annotation.</title>
        <authorList>
            <consortium name="The Broad Institute Genomics Platform"/>
            <consortium name="The Broad Institute Genome Sequencing Center for Infectious Disease"/>
            <person name="Wu L."/>
            <person name="Ma J."/>
        </authorList>
    </citation>
    <scope>NUCLEOTIDE SEQUENCE [LARGE SCALE GENOMIC DNA]</scope>
    <source>
        <strain evidence="4">CGMCC 1.12237</strain>
    </source>
</reference>
<feature type="coiled-coil region" evidence="1">
    <location>
        <begin position="3"/>
        <end position="30"/>
    </location>
</feature>
<feature type="transmembrane region" description="Helical" evidence="2">
    <location>
        <begin position="92"/>
        <end position="111"/>
    </location>
</feature>
<feature type="transmembrane region" description="Helical" evidence="2">
    <location>
        <begin position="325"/>
        <end position="341"/>
    </location>
</feature>
<dbReference type="EMBL" id="JBHSMC010000013">
    <property type="protein sequence ID" value="MFC5465075.1"/>
    <property type="molecule type" value="Genomic_DNA"/>
</dbReference>
<feature type="transmembrane region" description="Helical" evidence="2">
    <location>
        <begin position="195"/>
        <end position="215"/>
    </location>
</feature>
<feature type="transmembrane region" description="Helical" evidence="2">
    <location>
        <begin position="369"/>
        <end position="387"/>
    </location>
</feature>
<dbReference type="RefSeq" id="WP_382350880.1">
    <property type="nucleotide sequence ID" value="NZ_JBHSMC010000013.1"/>
</dbReference>
<dbReference type="Proteomes" id="UP001596147">
    <property type="component" value="Unassembled WGS sequence"/>
</dbReference>
<accession>A0ABW0LH54</accession>
<dbReference type="Pfam" id="PF10101">
    <property type="entry name" value="DUF2339"/>
    <property type="match status" value="1"/>
</dbReference>
<feature type="transmembrane region" description="Helical" evidence="2">
    <location>
        <begin position="123"/>
        <end position="143"/>
    </location>
</feature>
<keyword evidence="2" id="KW-0812">Transmembrane</keyword>
<feature type="transmembrane region" description="Helical" evidence="2">
    <location>
        <begin position="63"/>
        <end position="80"/>
    </location>
</feature>
<feature type="transmembrane region" description="Helical" evidence="2">
    <location>
        <begin position="278"/>
        <end position="295"/>
    </location>
</feature>
<keyword evidence="2" id="KW-1133">Transmembrane helix</keyword>
<feature type="transmembrane region" description="Helical" evidence="2">
    <location>
        <begin position="222"/>
        <end position="240"/>
    </location>
</feature>
<feature type="transmembrane region" description="Helical" evidence="2">
    <location>
        <begin position="347"/>
        <end position="362"/>
    </location>
</feature>
<dbReference type="PANTHER" id="PTHR38434:SF1">
    <property type="entry name" value="BLL2549 PROTEIN"/>
    <property type="match status" value="1"/>
</dbReference>